<evidence type="ECO:0000313" key="15">
    <source>
        <dbReference type="Proteomes" id="UP000231279"/>
    </source>
</evidence>
<protein>
    <submittedName>
        <fullName evidence="14">Putative K+/H+-antiporter</fullName>
    </submittedName>
</protein>
<feature type="domain" description="Cation/H(+) antiporter central" evidence="12">
    <location>
        <begin position="394"/>
        <end position="515"/>
    </location>
</feature>
<dbReference type="GO" id="GO:0015297">
    <property type="term" value="F:antiporter activity"/>
    <property type="evidence" value="ECO:0007669"/>
    <property type="project" value="InterPro"/>
</dbReference>
<evidence type="ECO:0000256" key="1">
    <source>
        <dbReference type="ARBA" id="ARBA00004141"/>
    </source>
</evidence>
<feature type="transmembrane region" description="Helical" evidence="10">
    <location>
        <begin position="20"/>
        <end position="41"/>
    </location>
</feature>
<keyword evidence="4 10" id="KW-0812">Transmembrane</keyword>
<evidence type="ECO:0000256" key="10">
    <source>
        <dbReference type="SAM" id="Phobius"/>
    </source>
</evidence>
<keyword evidence="8 10" id="KW-0472">Membrane</keyword>
<dbReference type="EMBL" id="NKXS01003576">
    <property type="protein sequence ID" value="PIN09240.1"/>
    <property type="molecule type" value="Genomic_DNA"/>
</dbReference>
<sequence length="696" mass="77244">MSFLAKVFPRKSRLVLDTVSLFGFMLFVFLIGVKMDISLVVRSGKKALAVGILGFFIPLGLASLVAFLINNLLSLDHDVARALPHLAPLLSMTAFPVVTCFLDELKILNTELGRLASSSSVISDVCLWAITCINFVAELAKTNSIIVIIGASISAGLFIAIVVLVMRPAALWVNQHTPETRPVKETHIFLALVILMASGFEGEVIGIHATAASLILGLIIPDGPPLGAALVETLDCFVSLVLLPVFFTVSGLKVDVFGILNWKKVGILQLVVFVAFVGKIVGSMLPLIICRMPFRDALSLGLIMNSKGIVELAVLNDFKNQKVVSEEVYIVMIISVVAITGVISPIVKFLYDPSKRFIAYKRRTILHCRRNEELRILACVHQQENVHSIISLLQVVLHLVKLTGRASSLLVPHRQRDKPSRYPTQSERIFKAFKKFEQQYPGFFLVHCYKGISPYMTMHNDVCSLALEKRTILIILPYHKQWTSGPTIESSCAYRHLNKSVFEKAPCSVGILIDHRSFKSPYIINEHSSFFVVVLFFGGADDREALAYAQRMSDHTSVRLTVIRFKASGPAEIVAGTERSKMLDADILSNFKIRTQRTQEIAYKEKEVTSGMDVIMIARSVMNSSNLVMVGRRHGDSPIMLQLAKWNERGELGAIGEILAAPEFRGEASVLVVQQQTRLWGLKDPEESTHLRRIKL</sequence>
<dbReference type="GO" id="GO:0006885">
    <property type="term" value="P:regulation of pH"/>
    <property type="evidence" value="ECO:0007669"/>
    <property type="project" value="TreeGrafter"/>
</dbReference>
<dbReference type="GO" id="GO:1902600">
    <property type="term" value="P:proton transmembrane transport"/>
    <property type="evidence" value="ECO:0007669"/>
    <property type="project" value="InterPro"/>
</dbReference>
<evidence type="ECO:0000259" key="13">
    <source>
        <dbReference type="Pfam" id="PF23259"/>
    </source>
</evidence>
<dbReference type="Pfam" id="PF23256">
    <property type="entry name" value="CHX17_2nd"/>
    <property type="match status" value="1"/>
</dbReference>
<dbReference type="GO" id="GO:0012505">
    <property type="term" value="C:endomembrane system"/>
    <property type="evidence" value="ECO:0007669"/>
    <property type="project" value="TreeGrafter"/>
</dbReference>
<gene>
    <name evidence="14" type="ORF">CDL12_18182</name>
</gene>
<dbReference type="AlphaFoldDB" id="A0A2G9GW54"/>
<feature type="transmembrane region" description="Helical" evidence="10">
    <location>
        <begin position="267"/>
        <end position="289"/>
    </location>
</feature>
<dbReference type="InterPro" id="IPR006153">
    <property type="entry name" value="Cation/H_exchanger_TM"/>
</dbReference>
<reference evidence="15" key="1">
    <citation type="journal article" date="2018" name="Gigascience">
        <title>Genome assembly of the Pink Ipe (Handroanthus impetiginosus, Bignoniaceae), a highly valued, ecologically keystone Neotropical timber forest tree.</title>
        <authorList>
            <person name="Silva-Junior O.B."/>
            <person name="Grattapaglia D."/>
            <person name="Novaes E."/>
            <person name="Collevatti R.G."/>
        </authorList>
    </citation>
    <scope>NUCLEOTIDE SEQUENCE [LARGE SCALE GENOMIC DNA]</scope>
    <source>
        <strain evidence="15">cv. UFG-1</strain>
    </source>
</reference>
<keyword evidence="2" id="KW-0813">Transport</keyword>
<keyword evidence="6 10" id="KW-1133">Transmembrane helix</keyword>
<dbReference type="Proteomes" id="UP000231279">
    <property type="component" value="Unassembled WGS sequence"/>
</dbReference>
<dbReference type="OrthoDB" id="1889525at2759"/>
<evidence type="ECO:0000256" key="6">
    <source>
        <dbReference type="ARBA" id="ARBA00022989"/>
    </source>
</evidence>
<evidence type="ECO:0000256" key="7">
    <source>
        <dbReference type="ARBA" id="ARBA00023065"/>
    </source>
</evidence>
<evidence type="ECO:0000256" key="4">
    <source>
        <dbReference type="ARBA" id="ARBA00022692"/>
    </source>
</evidence>
<dbReference type="InterPro" id="IPR057290">
    <property type="entry name" value="CHX17_C"/>
</dbReference>
<comment type="caution">
    <text evidence="14">The sequence shown here is derived from an EMBL/GenBank/DDBJ whole genome shotgun (WGS) entry which is preliminary data.</text>
</comment>
<evidence type="ECO:0000256" key="8">
    <source>
        <dbReference type="ARBA" id="ARBA00023136"/>
    </source>
</evidence>
<dbReference type="Pfam" id="PF00999">
    <property type="entry name" value="Na_H_Exchanger"/>
    <property type="match status" value="1"/>
</dbReference>
<dbReference type="PANTHER" id="PTHR32468">
    <property type="entry name" value="CATION/H + ANTIPORTER"/>
    <property type="match status" value="1"/>
</dbReference>
<evidence type="ECO:0000313" key="14">
    <source>
        <dbReference type="EMBL" id="PIN09240.1"/>
    </source>
</evidence>
<feature type="transmembrane region" description="Helical" evidence="10">
    <location>
        <begin position="48"/>
        <end position="70"/>
    </location>
</feature>
<feature type="domain" description="Cation/H+ exchanger transmembrane" evidence="11">
    <location>
        <begin position="12"/>
        <end position="348"/>
    </location>
</feature>
<feature type="transmembrane region" description="Helical" evidence="10">
    <location>
        <begin position="143"/>
        <end position="166"/>
    </location>
</feature>
<dbReference type="GO" id="GO:0016020">
    <property type="term" value="C:membrane"/>
    <property type="evidence" value="ECO:0007669"/>
    <property type="project" value="UniProtKB-SubCell"/>
</dbReference>
<feature type="domain" description="Cation/H(+) antiporter C-terminal" evidence="13">
    <location>
        <begin position="530"/>
        <end position="677"/>
    </location>
</feature>
<dbReference type="InterPro" id="IPR050794">
    <property type="entry name" value="CPA2_transporter"/>
</dbReference>
<evidence type="ECO:0000256" key="2">
    <source>
        <dbReference type="ARBA" id="ARBA00022448"/>
    </source>
</evidence>
<feature type="transmembrane region" description="Helical" evidence="10">
    <location>
        <begin position="328"/>
        <end position="351"/>
    </location>
</feature>
<dbReference type="PANTHER" id="PTHR32468:SF164">
    <property type="entry name" value="OS05G0485000 PROTEIN"/>
    <property type="match status" value="1"/>
</dbReference>
<comment type="subcellular location">
    <subcellularLocation>
        <location evidence="1">Membrane</location>
        <topology evidence="1">Multi-pass membrane protein</topology>
    </subcellularLocation>
</comment>
<dbReference type="InterPro" id="IPR057291">
    <property type="entry name" value="CHX17_2nd"/>
</dbReference>
<evidence type="ECO:0000259" key="11">
    <source>
        <dbReference type="Pfam" id="PF00999"/>
    </source>
</evidence>
<evidence type="ECO:0000256" key="9">
    <source>
        <dbReference type="ARBA" id="ARBA00038341"/>
    </source>
</evidence>
<keyword evidence="3" id="KW-0633">Potassium transport</keyword>
<evidence type="ECO:0000259" key="12">
    <source>
        <dbReference type="Pfam" id="PF23256"/>
    </source>
</evidence>
<dbReference type="GO" id="GO:0006813">
    <property type="term" value="P:potassium ion transport"/>
    <property type="evidence" value="ECO:0007669"/>
    <property type="project" value="UniProtKB-KW"/>
</dbReference>
<dbReference type="Gene3D" id="1.20.1530.20">
    <property type="match status" value="1"/>
</dbReference>
<keyword evidence="5" id="KW-0630">Potassium</keyword>
<feature type="transmembrane region" description="Helical" evidence="10">
    <location>
        <begin position="187"/>
        <end position="220"/>
    </location>
</feature>
<keyword evidence="7" id="KW-0406">Ion transport</keyword>
<accession>A0A2G9GW54</accession>
<keyword evidence="15" id="KW-1185">Reference proteome</keyword>
<evidence type="ECO:0000256" key="5">
    <source>
        <dbReference type="ARBA" id="ARBA00022958"/>
    </source>
</evidence>
<evidence type="ECO:0000256" key="3">
    <source>
        <dbReference type="ARBA" id="ARBA00022538"/>
    </source>
</evidence>
<name>A0A2G9GW54_9LAMI</name>
<dbReference type="Pfam" id="PF23259">
    <property type="entry name" value="CHX17_C"/>
    <property type="match status" value="1"/>
</dbReference>
<organism evidence="14 15">
    <name type="scientific">Handroanthus impetiginosus</name>
    <dbReference type="NCBI Taxonomy" id="429701"/>
    <lineage>
        <taxon>Eukaryota</taxon>
        <taxon>Viridiplantae</taxon>
        <taxon>Streptophyta</taxon>
        <taxon>Embryophyta</taxon>
        <taxon>Tracheophyta</taxon>
        <taxon>Spermatophyta</taxon>
        <taxon>Magnoliopsida</taxon>
        <taxon>eudicotyledons</taxon>
        <taxon>Gunneridae</taxon>
        <taxon>Pentapetalae</taxon>
        <taxon>asterids</taxon>
        <taxon>lamiids</taxon>
        <taxon>Lamiales</taxon>
        <taxon>Bignoniaceae</taxon>
        <taxon>Crescentiina</taxon>
        <taxon>Tabebuia alliance</taxon>
        <taxon>Handroanthus</taxon>
    </lineage>
</organism>
<dbReference type="InterPro" id="IPR038770">
    <property type="entry name" value="Na+/solute_symporter_sf"/>
</dbReference>
<proteinExistence type="inferred from homology"/>
<comment type="similarity">
    <text evidence="9">Belongs to the monovalent cation:proton antiporter 2 (CPA2) transporter (TC 2.A.37) family. CHX (TC 2.A.37.4) subfamily.</text>
</comment>